<name>A0A3A6UXY2_LEGPN</name>
<comment type="caution">
    <text evidence="2">The sequence shown here is derived from an EMBL/GenBank/DDBJ whole genome shotgun (WGS) entry which is preliminary data.</text>
</comment>
<dbReference type="EMBL" id="QWDR01000001">
    <property type="protein sequence ID" value="RJY33660.1"/>
    <property type="molecule type" value="Genomic_DNA"/>
</dbReference>
<keyword evidence="1" id="KW-1133">Transmembrane helix</keyword>
<evidence type="ECO:0000313" key="3">
    <source>
        <dbReference type="Proteomes" id="UP000277145"/>
    </source>
</evidence>
<organism evidence="2 3">
    <name type="scientific">Legionella pneumophila subsp. pneumophila</name>
    <dbReference type="NCBI Taxonomy" id="91891"/>
    <lineage>
        <taxon>Bacteria</taxon>
        <taxon>Pseudomonadati</taxon>
        <taxon>Pseudomonadota</taxon>
        <taxon>Gammaproteobacteria</taxon>
        <taxon>Legionellales</taxon>
        <taxon>Legionellaceae</taxon>
        <taxon>Legionella</taxon>
    </lineage>
</organism>
<dbReference type="Proteomes" id="UP000277145">
    <property type="component" value="Unassembled WGS sequence"/>
</dbReference>
<dbReference type="AlphaFoldDB" id="A0A3A6UXY2"/>
<proteinExistence type="predicted"/>
<evidence type="ECO:0000313" key="2">
    <source>
        <dbReference type="EMBL" id="RJY33660.1"/>
    </source>
</evidence>
<keyword evidence="1" id="KW-0472">Membrane</keyword>
<keyword evidence="1" id="KW-0812">Transmembrane</keyword>
<protein>
    <submittedName>
        <fullName evidence="2">Uncharacterized protein</fullName>
    </submittedName>
</protein>
<feature type="transmembrane region" description="Helical" evidence="1">
    <location>
        <begin position="6"/>
        <end position="24"/>
    </location>
</feature>
<accession>A0A3A6UXY2</accession>
<reference evidence="2 3" key="1">
    <citation type="submission" date="2018-08" db="EMBL/GenBank/DDBJ databases">
        <title>Genome Sequences of Legionella pneumophila subsp. pneumophila Isolates, Recovered from a Drinking Water System in a Large Builging.</title>
        <authorList>
            <person name="Gomez-Alvarez V."/>
            <person name="Boczek L."/>
            <person name="King D."/>
            <person name="Pemberton A."/>
            <person name="Pfaller S."/>
            <person name="Rodgers M."/>
            <person name="Santodomingo J."/>
            <person name="Revetta R."/>
        </authorList>
    </citation>
    <scope>NUCLEOTIDE SEQUENCE [LARGE SCALE GENOMIC DNA]</scope>
    <source>
        <strain evidence="2 3">L01C.1</strain>
    </source>
</reference>
<sequence length="35" mass="3787">MQISSGGIKAIIYLVTIMALLDLLNESAVRSQFSC</sequence>
<evidence type="ECO:0000256" key="1">
    <source>
        <dbReference type="SAM" id="Phobius"/>
    </source>
</evidence>
<gene>
    <name evidence="2" type="ORF">D1H98_02290</name>
</gene>